<dbReference type="AlphaFoldDB" id="A0AAE0J4A7"/>
<feature type="compositionally biased region" description="Low complexity" evidence="1">
    <location>
        <begin position="68"/>
        <end position="77"/>
    </location>
</feature>
<feature type="compositionally biased region" description="Basic and acidic residues" evidence="1">
    <location>
        <begin position="259"/>
        <end position="275"/>
    </location>
</feature>
<dbReference type="PANTHER" id="PTHR13464:SF0">
    <property type="entry name" value="SAP30-BINDING PROTEIN"/>
    <property type="match status" value="1"/>
</dbReference>
<sequence length="317" mass="33497">MGLVQYESSDEDEDVRSENEVKPTDTPLQNPATRPRNEPGKFHTPPIHNANNYQILMFRLETQPITTSTATTPTASKPSPPPNGTSTTTKEAPSTTPPLGPAIGPVMGPALPPPSAEVDMSFLDDTPIPAPRSPYSATRALLRDLTLPAVPNMDIPPSPPRSPVAASLDALNAKFDNFLALKRTKGLHFNERLAASSALRNPALMDKLLGFVGVETVFAEGDGDGNVDLAVEQYATTLAADVFDPAAFPEWAYKGPLRRAQEKGHKERERGRGEAVEFMPATAAAVGGGAEGSRPGTPGAGGGSVPATGKRKTRFDA</sequence>
<dbReference type="PANTHER" id="PTHR13464">
    <property type="entry name" value="TRANSCRIPTIONAL REGULATOR PROTEIN HCNGP"/>
    <property type="match status" value="1"/>
</dbReference>
<name>A0AAE0J4A7_9PEZI</name>
<reference evidence="2" key="2">
    <citation type="submission" date="2023-06" db="EMBL/GenBank/DDBJ databases">
        <authorList>
            <consortium name="Lawrence Berkeley National Laboratory"/>
            <person name="Haridas S."/>
            <person name="Hensen N."/>
            <person name="Bonometti L."/>
            <person name="Westerberg I."/>
            <person name="Brannstrom I.O."/>
            <person name="Guillou S."/>
            <person name="Cros-Aarteil S."/>
            <person name="Calhoun S."/>
            <person name="Kuo A."/>
            <person name="Mondo S."/>
            <person name="Pangilinan J."/>
            <person name="Riley R."/>
            <person name="Labutti K."/>
            <person name="Andreopoulos B."/>
            <person name="Lipzen A."/>
            <person name="Chen C."/>
            <person name="Yanf M."/>
            <person name="Daum C."/>
            <person name="Ng V."/>
            <person name="Clum A."/>
            <person name="Steindorff A."/>
            <person name="Ohm R."/>
            <person name="Martin F."/>
            <person name="Silar P."/>
            <person name="Natvig D."/>
            <person name="Lalanne C."/>
            <person name="Gautier V."/>
            <person name="Ament-Velasquez S.L."/>
            <person name="Kruys A."/>
            <person name="Hutchinson M.I."/>
            <person name="Powell A.J."/>
            <person name="Barry K."/>
            <person name="Miller A.N."/>
            <person name="Grigoriev I.V."/>
            <person name="Debuchy R."/>
            <person name="Gladieux P."/>
            <person name="Thoren M.H."/>
            <person name="Johannesson H."/>
        </authorList>
    </citation>
    <scope>NUCLEOTIDE SEQUENCE</scope>
    <source>
        <strain evidence="2">SMH4131-1</strain>
    </source>
</reference>
<dbReference type="EMBL" id="JAUEPO010000001">
    <property type="protein sequence ID" value="KAK3336265.1"/>
    <property type="molecule type" value="Genomic_DNA"/>
</dbReference>
<accession>A0AAE0J4A7</accession>
<reference evidence="2" key="1">
    <citation type="journal article" date="2023" name="Mol. Phylogenet. Evol.">
        <title>Genome-scale phylogeny and comparative genomics of the fungal order Sordariales.</title>
        <authorList>
            <person name="Hensen N."/>
            <person name="Bonometti L."/>
            <person name="Westerberg I."/>
            <person name="Brannstrom I.O."/>
            <person name="Guillou S."/>
            <person name="Cros-Aarteil S."/>
            <person name="Calhoun S."/>
            <person name="Haridas S."/>
            <person name="Kuo A."/>
            <person name="Mondo S."/>
            <person name="Pangilinan J."/>
            <person name="Riley R."/>
            <person name="LaButti K."/>
            <person name="Andreopoulos B."/>
            <person name="Lipzen A."/>
            <person name="Chen C."/>
            <person name="Yan M."/>
            <person name="Daum C."/>
            <person name="Ng V."/>
            <person name="Clum A."/>
            <person name="Steindorff A."/>
            <person name="Ohm R.A."/>
            <person name="Martin F."/>
            <person name="Silar P."/>
            <person name="Natvig D.O."/>
            <person name="Lalanne C."/>
            <person name="Gautier V."/>
            <person name="Ament-Velasquez S.L."/>
            <person name="Kruys A."/>
            <person name="Hutchinson M.I."/>
            <person name="Powell A.J."/>
            <person name="Barry K."/>
            <person name="Miller A.N."/>
            <person name="Grigoriev I.V."/>
            <person name="Debuchy R."/>
            <person name="Gladieux P."/>
            <person name="Hiltunen Thoren M."/>
            <person name="Johannesson H."/>
        </authorList>
    </citation>
    <scope>NUCLEOTIDE SEQUENCE</scope>
    <source>
        <strain evidence="2">SMH4131-1</strain>
    </source>
</reference>
<feature type="region of interest" description="Disordered" evidence="1">
    <location>
        <begin position="257"/>
        <end position="317"/>
    </location>
</feature>
<dbReference type="GO" id="GO:0006355">
    <property type="term" value="P:regulation of DNA-templated transcription"/>
    <property type="evidence" value="ECO:0007669"/>
    <property type="project" value="InterPro"/>
</dbReference>
<comment type="caution">
    <text evidence="2">The sequence shown here is derived from an EMBL/GenBank/DDBJ whole genome shotgun (WGS) entry which is preliminary data.</text>
</comment>
<dbReference type="InterPro" id="IPR012479">
    <property type="entry name" value="SAP30BP"/>
</dbReference>
<evidence type="ECO:0000313" key="3">
    <source>
        <dbReference type="Proteomes" id="UP001286456"/>
    </source>
</evidence>
<evidence type="ECO:0000256" key="1">
    <source>
        <dbReference type="SAM" id="MobiDB-lite"/>
    </source>
</evidence>
<proteinExistence type="predicted"/>
<evidence type="ECO:0000313" key="2">
    <source>
        <dbReference type="EMBL" id="KAK3336265.1"/>
    </source>
</evidence>
<dbReference type="Pfam" id="PF07818">
    <property type="entry name" value="HCNGP"/>
    <property type="match status" value="1"/>
</dbReference>
<feature type="region of interest" description="Disordered" evidence="1">
    <location>
        <begin position="68"/>
        <end position="118"/>
    </location>
</feature>
<feature type="region of interest" description="Disordered" evidence="1">
    <location>
        <begin position="1"/>
        <end position="49"/>
    </location>
</feature>
<keyword evidence="3" id="KW-1185">Reference proteome</keyword>
<dbReference type="Proteomes" id="UP001286456">
    <property type="component" value="Unassembled WGS sequence"/>
</dbReference>
<dbReference type="GO" id="GO:0005634">
    <property type="term" value="C:nucleus"/>
    <property type="evidence" value="ECO:0007669"/>
    <property type="project" value="TreeGrafter"/>
</dbReference>
<feature type="compositionally biased region" description="Low complexity" evidence="1">
    <location>
        <begin position="84"/>
        <end position="94"/>
    </location>
</feature>
<protein>
    <submittedName>
        <fullName evidence="2">HCNGP-like protein-domain-containing protein</fullName>
    </submittedName>
</protein>
<gene>
    <name evidence="2" type="ORF">B0T19DRAFT_34504</name>
</gene>
<organism evidence="2 3">
    <name type="scientific">Cercophora scortea</name>
    <dbReference type="NCBI Taxonomy" id="314031"/>
    <lineage>
        <taxon>Eukaryota</taxon>
        <taxon>Fungi</taxon>
        <taxon>Dikarya</taxon>
        <taxon>Ascomycota</taxon>
        <taxon>Pezizomycotina</taxon>
        <taxon>Sordariomycetes</taxon>
        <taxon>Sordariomycetidae</taxon>
        <taxon>Sordariales</taxon>
        <taxon>Lasiosphaeriaceae</taxon>
        <taxon>Cercophora</taxon>
    </lineage>
</organism>